<protein>
    <recommendedName>
        <fullName evidence="3">CAAX protease</fullName>
    </recommendedName>
</protein>
<dbReference type="EMBL" id="OENE01000023">
    <property type="protein sequence ID" value="SOU89136.1"/>
    <property type="molecule type" value="Genomic_DNA"/>
</dbReference>
<gene>
    <name evidence="1" type="ORF">TNO010_30114</name>
</gene>
<sequence>MNREGYPKKILTLDNQIIQLKERGLVIDDDDIAKGYLKNISYFRLQGYWWEFQIDKQNHTFKEGTNFNDIINLYTFDRKLRLLLFDAIERVEIALRTKMVYYPSLELNQWWFEDQNNFFNVDYFNNSISEIEKELGRTKEFFIQKHYQNYGNRHKPPAYKTLEIVSFGCLSKLYSNLNNNIKSKNRIATEFDLPNSSFLKSWLQSFNTIRNIIAHHGRLWNRKLHFSPKILGNPKSDFISEPEDKQSMYYLISCLLYVLNKVSPEHSLKNKIINLLEENNFIILSEMGFPNNWKKEFLWKK</sequence>
<dbReference type="InterPro" id="IPR011664">
    <property type="entry name" value="Abi_system_AbiD/AbiF-like"/>
</dbReference>
<dbReference type="RefSeq" id="WP_172505517.1">
    <property type="nucleotide sequence ID" value="NZ_OENE01000023.1"/>
</dbReference>
<name>A0A2I2M9J8_9FLAO</name>
<evidence type="ECO:0000313" key="1">
    <source>
        <dbReference type="EMBL" id="SOU89136.1"/>
    </source>
</evidence>
<evidence type="ECO:0000313" key="2">
    <source>
        <dbReference type="Proteomes" id="UP000490060"/>
    </source>
</evidence>
<dbReference type="AlphaFoldDB" id="A0A2I2M9J8"/>
<proteinExistence type="predicted"/>
<accession>A0A2I2M9J8</accession>
<evidence type="ECO:0008006" key="3">
    <source>
        <dbReference type="Google" id="ProtNLM"/>
    </source>
</evidence>
<dbReference type="Pfam" id="PF07751">
    <property type="entry name" value="Abi_2"/>
    <property type="match status" value="1"/>
</dbReference>
<organism evidence="1 2">
    <name type="scientific">Tenacibaculum finnmarkense genomovar ulcerans</name>
    <dbReference type="NCBI Taxonomy" id="2781388"/>
    <lineage>
        <taxon>Bacteria</taxon>
        <taxon>Pseudomonadati</taxon>
        <taxon>Bacteroidota</taxon>
        <taxon>Flavobacteriia</taxon>
        <taxon>Flavobacteriales</taxon>
        <taxon>Flavobacteriaceae</taxon>
        <taxon>Tenacibaculum</taxon>
        <taxon>Tenacibaculum finnmarkense</taxon>
    </lineage>
</organism>
<dbReference type="Proteomes" id="UP000490060">
    <property type="component" value="Unassembled WGS sequence"/>
</dbReference>
<reference evidence="1 2" key="1">
    <citation type="submission" date="2017-11" db="EMBL/GenBank/DDBJ databases">
        <authorList>
            <person name="Duchaud E."/>
        </authorList>
    </citation>
    <scope>NUCLEOTIDE SEQUENCE [LARGE SCALE GENOMIC DNA]</scope>
    <source>
        <strain evidence="1 2">TNO010</strain>
    </source>
</reference>